<dbReference type="GO" id="GO:0046872">
    <property type="term" value="F:metal ion binding"/>
    <property type="evidence" value="ECO:0007669"/>
    <property type="project" value="UniProtKB-KW"/>
</dbReference>
<keyword evidence="6" id="KW-0479">Metal-binding</keyword>
<dbReference type="SUPFAM" id="SSF51717">
    <property type="entry name" value="Dihydropteroate synthetase-like"/>
    <property type="match status" value="1"/>
</dbReference>
<dbReference type="InterPro" id="IPR011005">
    <property type="entry name" value="Dihydropteroate_synth-like_sf"/>
</dbReference>
<evidence type="ECO:0000259" key="9">
    <source>
        <dbReference type="PROSITE" id="PS50972"/>
    </source>
</evidence>
<accession>V5WJF7</accession>
<comment type="cofactor">
    <cofactor evidence="2">
        <name>Mg(2+)</name>
        <dbReference type="ChEBI" id="CHEBI:18420"/>
    </cofactor>
</comment>
<evidence type="ECO:0000256" key="3">
    <source>
        <dbReference type="ARBA" id="ARBA00004763"/>
    </source>
</evidence>
<comment type="pathway">
    <text evidence="3">Cofactor biosynthesis; tetrahydrofolate biosynthesis; 7,8-dihydrofolate from 2-amino-4-hydroxy-6-hydroxymethyl-7,8-dihydropteridine diphosphate and 4-aminobenzoate: step 1/2.</text>
</comment>
<keyword evidence="11" id="KW-1185">Reference proteome</keyword>
<evidence type="ECO:0000256" key="5">
    <source>
        <dbReference type="ARBA" id="ARBA00022679"/>
    </source>
</evidence>
<dbReference type="RefSeq" id="WP_024268674.1">
    <property type="nucleotide sequence ID" value="NC_023035.1"/>
</dbReference>
<gene>
    <name evidence="10" type="ORF">L21SP2_2417</name>
</gene>
<proteinExistence type="predicted"/>
<evidence type="ECO:0000256" key="1">
    <source>
        <dbReference type="ARBA" id="ARBA00000012"/>
    </source>
</evidence>
<dbReference type="EMBL" id="CP006939">
    <property type="protein sequence ID" value="AHC15770.1"/>
    <property type="molecule type" value="Genomic_DNA"/>
</dbReference>
<dbReference type="PATRIC" id="fig|1307761.3.peg.2409"/>
<dbReference type="InterPro" id="IPR006390">
    <property type="entry name" value="DHP_synth_dom"/>
</dbReference>
<evidence type="ECO:0000313" key="10">
    <source>
        <dbReference type="EMBL" id="AHC15770.1"/>
    </source>
</evidence>
<dbReference type="STRING" id="1307761.L21SP2_2417"/>
<dbReference type="eggNOG" id="COG0294">
    <property type="taxonomic scope" value="Bacteria"/>
</dbReference>
<dbReference type="AlphaFoldDB" id="V5WJF7"/>
<dbReference type="PANTHER" id="PTHR20941">
    <property type="entry name" value="FOLATE SYNTHESIS PROTEINS"/>
    <property type="match status" value="1"/>
</dbReference>
<dbReference type="PANTHER" id="PTHR20941:SF1">
    <property type="entry name" value="FOLIC ACID SYNTHESIS PROTEIN FOL1"/>
    <property type="match status" value="1"/>
</dbReference>
<sequence>MSLPIHPSAEGLLERILDKEMPPLVMGIINTTPDSFFPGSRKQGLEGFRRALEYISQGADILDVGGESSRPGAEYVSVDEELERVIPVIQRIRRESDIPISVDTRKLPVAREAVAAGASCINDISALRDDDQLGPFIAEHNLPVILMHMQGSPGNMQDSPRYHDVTEDVIGFLRSRIDYAQSVDIPCERIILDPGIGFGKSHNHNLQLLKHLDSITQLGYPVLMGHSRKRFIGQILAPPIRNPEDQLEILPVEQRMIGSLGVVADSYKKGARIFRVHDVQETREILRVLSAIDGVED</sequence>
<dbReference type="InterPro" id="IPR000489">
    <property type="entry name" value="Pterin-binding_dom"/>
</dbReference>
<evidence type="ECO:0000256" key="2">
    <source>
        <dbReference type="ARBA" id="ARBA00001946"/>
    </source>
</evidence>
<evidence type="ECO:0000256" key="7">
    <source>
        <dbReference type="ARBA" id="ARBA00022842"/>
    </source>
</evidence>
<dbReference type="Proteomes" id="UP000018680">
    <property type="component" value="Chromosome"/>
</dbReference>
<evidence type="ECO:0000256" key="6">
    <source>
        <dbReference type="ARBA" id="ARBA00022723"/>
    </source>
</evidence>
<dbReference type="GO" id="GO:0046656">
    <property type="term" value="P:folic acid biosynthetic process"/>
    <property type="evidence" value="ECO:0007669"/>
    <property type="project" value="UniProtKB-KW"/>
</dbReference>
<dbReference type="GO" id="GO:0046654">
    <property type="term" value="P:tetrahydrofolate biosynthetic process"/>
    <property type="evidence" value="ECO:0007669"/>
    <property type="project" value="TreeGrafter"/>
</dbReference>
<dbReference type="GO" id="GO:0004156">
    <property type="term" value="F:dihydropteroate synthase activity"/>
    <property type="evidence" value="ECO:0007669"/>
    <property type="project" value="UniProtKB-EC"/>
</dbReference>
<name>V5WJF7_9SPIO</name>
<dbReference type="OrthoDB" id="9811744at2"/>
<comment type="catalytic activity">
    <reaction evidence="1">
        <text>(7,8-dihydropterin-6-yl)methyl diphosphate + 4-aminobenzoate = 7,8-dihydropteroate + diphosphate</text>
        <dbReference type="Rhea" id="RHEA:19949"/>
        <dbReference type="ChEBI" id="CHEBI:17836"/>
        <dbReference type="ChEBI" id="CHEBI:17839"/>
        <dbReference type="ChEBI" id="CHEBI:33019"/>
        <dbReference type="ChEBI" id="CHEBI:72950"/>
        <dbReference type="EC" id="2.5.1.15"/>
    </reaction>
</comment>
<dbReference type="Pfam" id="PF00809">
    <property type="entry name" value="Pterin_bind"/>
    <property type="match status" value="1"/>
</dbReference>
<dbReference type="NCBIfam" id="TIGR01496">
    <property type="entry name" value="DHPS"/>
    <property type="match status" value="1"/>
</dbReference>
<dbReference type="Gene3D" id="3.20.20.20">
    <property type="entry name" value="Dihydropteroate synthase-like"/>
    <property type="match status" value="1"/>
</dbReference>
<dbReference type="CDD" id="cd00739">
    <property type="entry name" value="DHPS"/>
    <property type="match status" value="1"/>
</dbReference>
<dbReference type="PROSITE" id="PS00793">
    <property type="entry name" value="DHPS_2"/>
    <property type="match status" value="1"/>
</dbReference>
<protein>
    <recommendedName>
        <fullName evidence="4">dihydropteroate synthase</fullName>
        <ecNumber evidence="4">2.5.1.15</ecNumber>
    </recommendedName>
</protein>
<dbReference type="HOGENOM" id="CLU_008023_0_2_12"/>
<dbReference type="InterPro" id="IPR045031">
    <property type="entry name" value="DHP_synth-like"/>
</dbReference>
<evidence type="ECO:0000313" key="11">
    <source>
        <dbReference type="Proteomes" id="UP000018680"/>
    </source>
</evidence>
<dbReference type="KEGG" id="slr:L21SP2_2417"/>
<keyword evidence="7" id="KW-0460">Magnesium</keyword>
<feature type="domain" description="Pterin-binding" evidence="9">
    <location>
        <begin position="23"/>
        <end position="287"/>
    </location>
</feature>
<evidence type="ECO:0000256" key="8">
    <source>
        <dbReference type="ARBA" id="ARBA00022909"/>
    </source>
</evidence>
<dbReference type="GO" id="GO:0005829">
    <property type="term" value="C:cytosol"/>
    <property type="evidence" value="ECO:0007669"/>
    <property type="project" value="TreeGrafter"/>
</dbReference>
<evidence type="ECO:0000256" key="4">
    <source>
        <dbReference type="ARBA" id="ARBA00012458"/>
    </source>
</evidence>
<dbReference type="EC" id="2.5.1.15" evidence="4"/>
<dbReference type="PROSITE" id="PS50972">
    <property type="entry name" value="PTERIN_BINDING"/>
    <property type="match status" value="1"/>
</dbReference>
<keyword evidence="8" id="KW-0289">Folate biosynthesis</keyword>
<reference evidence="10 11" key="1">
    <citation type="journal article" date="2015" name="Stand. Genomic Sci.">
        <title>Complete genome sequence and description of Salinispira pacifica gen. nov., sp. nov., a novel spirochaete isolated form a hypersaline microbial mat.</title>
        <authorList>
            <person name="Ben Hania W."/>
            <person name="Joseph M."/>
            <person name="Schumann P."/>
            <person name="Bunk B."/>
            <person name="Fiebig A."/>
            <person name="Sproer C."/>
            <person name="Klenk H.P."/>
            <person name="Fardeau M.L."/>
            <person name="Spring S."/>
        </authorList>
    </citation>
    <scope>NUCLEOTIDE SEQUENCE [LARGE SCALE GENOMIC DNA]</scope>
    <source>
        <strain evidence="10 11">L21-RPul-D2</strain>
    </source>
</reference>
<organism evidence="10 11">
    <name type="scientific">Salinispira pacifica</name>
    <dbReference type="NCBI Taxonomy" id="1307761"/>
    <lineage>
        <taxon>Bacteria</taxon>
        <taxon>Pseudomonadati</taxon>
        <taxon>Spirochaetota</taxon>
        <taxon>Spirochaetia</taxon>
        <taxon>Spirochaetales</taxon>
        <taxon>Spirochaetaceae</taxon>
        <taxon>Salinispira</taxon>
    </lineage>
</organism>
<keyword evidence="5 10" id="KW-0808">Transferase</keyword>